<proteinExistence type="predicted"/>
<organism evidence="1">
    <name type="scientific">bioreactor metagenome</name>
    <dbReference type="NCBI Taxonomy" id="1076179"/>
    <lineage>
        <taxon>unclassified sequences</taxon>
        <taxon>metagenomes</taxon>
        <taxon>ecological metagenomes</taxon>
    </lineage>
</organism>
<sequence length="73" mass="7735">MFIGANAYGTTSVEGLGLQHIVKQLGSAGSADALNQRSTTGWKATKVTERLVEEYMIRVEHSSESFGASASSN</sequence>
<dbReference type="EMBL" id="VSSQ01073341">
    <property type="protein sequence ID" value="MPN24477.1"/>
    <property type="molecule type" value="Genomic_DNA"/>
</dbReference>
<accession>A0A645GC33</accession>
<comment type="caution">
    <text evidence="1">The sequence shown here is derived from an EMBL/GenBank/DDBJ whole genome shotgun (WGS) entry which is preliminary data.</text>
</comment>
<gene>
    <name evidence="1" type="ORF">SDC9_171876</name>
</gene>
<evidence type="ECO:0000313" key="1">
    <source>
        <dbReference type="EMBL" id="MPN24477.1"/>
    </source>
</evidence>
<protein>
    <submittedName>
        <fullName evidence="1">Uncharacterized protein</fullName>
    </submittedName>
</protein>
<dbReference type="AlphaFoldDB" id="A0A645GC33"/>
<name>A0A645GC33_9ZZZZ</name>
<reference evidence="1" key="1">
    <citation type="submission" date="2019-08" db="EMBL/GenBank/DDBJ databases">
        <authorList>
            <person name="Kucharzyk K."/>
            <person name="Murdoch R.W."/>
            <person name="Higgins S."/>
            <person name="Loffler F."/>
        </authorList>
    </citation>
    <scope>NUCLEOTIDE SEQUENCE</scope>
</reference>